<dbReference type="Gene3D" id="3.90.245.10">
    <property type="entry name" value="Ribonucleoside hydrolase-like"/>
    <property type="match status" value="1"/>
</dbReference>
<dbReference type="PANTHER" id="PTHR12304">
    <property type="entry name" value="INOSINE-URIDINE PREFERRING NUCLEOSIDE HYDROLASE"/>
    <property type="match status" value="1"/>
</dbReference>
<protein>
    <submittedName>
        <fullName evidence="4">Nucleoside hydrolase</fullName>
    </submittedName>
</protein>
<keyword evidence="2" id="KW-0326">Glycosidase</keyword>
<evidence type="ECO:0000256" key="1">
    <source>
        <dbReference type="ARBA" id="ARBA00022801"/>
    </source>
</evidence>
<dbReference type="InterPro" id="IPR001910">
    <property type="entry name" value="Inosine/uridine_hydrolase_dom"/>
</dbReference>
<dbReference type="GO" id="GO:0005829">
    <property type="term" value="C:cytosol"/>
    <property type="evidence" value="ECO:0007669"/>
    <property type="project" value="TreeGrafter"/>
</dbReference>
<reference evidence="4" key="1">
    <citation type="submission" date="2020-08" db="EMBL/GenBank/DDBJ databases">
        <title>Genome public.</title>
        <authorList>
            <person name="Liu C."/>
            <person name="Sun Q."/>
        </authorList>
    </citation>
    <scope>NUCLEOTIDE SEQUENCE</scope>
    <source>
        <strain evidence="4">NSJ-32</strain>
    </source>
</reference>
<comment type="caution">
    <text evidence="4">The sequence shown here is derived from an EMBL/GenBank/DDBJ whole genome shotgun (WGS) entry which is preliminary data.</text>
</comment>
<dbReference type="GO" id="GO:0006152">
    <property type="term" value="P:purine nucleoside catabolic process"/>
    <property type="evidence" value="ECO:0007669"/>
    <property type="project" value="TreeGrafter"/>
</dbReference>
<dbReference type="Proteomes" id="UP000657006">
    <property type="component" value="Unassembled WGS sequence"/>
</dbReference>
<dbReference type="SUPFAM" id="SSF53590">
    <property type="entry name" value="Nucleoside hydrolase"/>
    <property type="match status" value="1"/>
</dbReference>
<gene>
    <name evidence="4" type="ORF">H8730_11260</name>
</gene>
<organism evidence="4 5">
    <name type="scientific">Bianquea renquensis</name>
    <dbReference type="NCBI Taxonomy" id="2763661"/>
    <lineage>
        <taxon>Bacteria</taxon>
        <taxon>Bacillati</taxon>
        <taxon>Bacillota</taxon>
        <taxon>Clostridia</taxon>
        <taxon>Eubacteriales</taxon>
        <taxon>Bianqueaceae</taxon>
        <taxon>Bianquea</taxon>
    </lineage>
</organism>
<dbReference type="InterPro" id="IPR036452">
    <property type="entry name" value="Ribo_hydro-like"/>
</dbReference>
<evidence type="ECO:0000313" key="4">
    <source>
        <dbReference type="EMBL" id="MBC8544125.1"/>
    </source>
</evidence>
<evidence type="ECO:0000256" key="2">
    <source>
        <dbReference type="ARBA" id="ARBA00023295"/>
    </source>
</evidence>
<dbReference type="InterPro" id="IPR023186">
    <property type="entry name" value="IUNH"/>
</dbReference>
<proteinExistence type="predicted"/>
<sequence length="305" mass="34003">MEVTMTEELRKERLTLPDGPLRVVLDTDTYNEVDDQFALAYLLSSPERLRPEAIYAAPFYNQRSQSAGDGMEKSYEEILRVLQCIGKAPAGFAFRGASNFLTSLERPVSSPAVEDLIQRALSSQESPLYVVAIGAITNVASAILIEPAIIDHIVVVWLGGHVVTMESNQEFNLCGDLLASQYIFDCGVPLIHMPCFGVTSHLLTTVPDLEACLRGKNALCDMLCHRVADFTSDPFGWAKEIWDVGAVAYLVNPGWFDSRIMPCPRITDDCHWAWDENRHSFRTCFFLNRNGIFRDLYTKLGGISG</sequence>
<accession>A0A926DVQ9</accession>
<dbReference type="GO" id="GO:0008477">
    <property type="term" value="F:purine nucleosidase activity"/>
    <property type="evidence" value="ECO:0007669"/>
    <property type="project" value="TreeGrafter"/>
</dbReference>
<dbReference type="PANTHER" id="PTHR12304:SF4">
    <property type="entry name" value="URIDINE NUCLEOSIDASE"/>
    <property type="match status" value="1"/>
</dbReference>
<name>A0A926DVQ9_9FIRM</name>
<feature type="domain" description="Inosine/uridine-preferring nucleoside hydrolase" evidence="3">
    <location>
        <begin position="23"/>
        <end position="259"/>
    </location>
</feature>
<dbReference type="EMBL" id="JACRSQ010000016">
    <property type="protein sequence ID" value="MBC8544125.1"/>
    <property type="molecule type" value="Genomic_DNA"/>
</dbReference>
<dbReference type="AlphaFoldDB" id="A0A926DVQ9"/>
<keyword evidence="5" id="KW-1185">Reference proteome</keyword>
<evidence type="ECO:0000313" key="5">
    <source>
        <dbReference type="Proteomes" id="UP000657006"/>
    </source>
</evidence>
<keyword evidence="1 4" id="KW-0378">Hydrolase</keyword>
<evidence type="ECO:0000259" key="3">
    <source>
        <dbReference type="Pfam" id="PF01156"/>
    </source>
</evidence>
<dbReference type="Pfam" id="PF01156">
    <property type="entry name" value="IU_nuc_hydro"/>
    <property type="match status" value="1"/>
</dbReference>